<evidence type="ECO:0000313" key="2">
    <source>
        <dbReference type="Proteomes" id="UP000741282"/>
    </source>
</evidence>
<reference evidence="1" key="1">
    <citation type="submission" date="2020-04" db="EMBL/GenBank/DDBJ databases">
        <authorList>
            <person name="Zhang T."/>
        </authorList>
    </citation>
    <scope>NUCLEOTIDE SEQUENCE</scope>
    <source>
        <strain evidence="1">HKST-UBA17</strain>
    </source>
</reference>
<accession>A0A955I357</accession>
<name>A0A955I357_9BACT</name>
<sequence length="230" mass="25952">MADQKLVTKEQILEQDARKRLDVPPERLSTLVSIEMWGKLTYEQRGILLDIDTLPKRLYGVVPESVWSTLNVQQKLEFLFSHEILPKGEGSTLTVAGRPEFEQFVDQVEGNIGSTSPDKQHEKAQVPGGEVLINQRSEVEKRFDALKERVQQVELAEDETSVQSPEDVKRIQDESGATFTNNMNVPRLAGYQPSQQFLRTVQVSSQGDPDSSKTWAANIILKIWAAFNQS</sequence>
<dbReference type="Proteomes" id="UP000741282">
    <property type="component" value="Unassembled WGS sequence"/>
</dbReference>
<protein>
    <submittedName>
        <fullName evidence="1">Uncharacterized protein</fullName>
    </submittedName>
</protein>
<evidence type="ECO:0000313" key="1">
    <source>
        <dbReference type="EMBL" id="MCA9376986.1"/>
    </source>
</evidence>
<reference evidence="1" key="2">
    <citation type="journal article" date="2021" name="Microbiome">
        <title>Successional dynamics and alternative stable states in a saline activated sludge microbial community over 9 years.</title>
        <authorList>
            <person name="Wang Y."/>
            <person name="Ye J."/>
            <person name="Ju F."/>
            <person name="Liu L."/>
            <person name="Boyd J.A."/>
            <person name="Deng Y."/>
            <person name="Parks D.H."/>
            <person name="Jiang X."/>
            <person name="Yin X."/>
            <person name="Woodcroft B.J."/>
            <person name="Tyson G.W."/>
            <person name="Hugenholtz P."/>
            <person name="Polz M.F."/>
            <person name="Zhang T."/>
        </authorList>
    </citation>
    <scope>NUCLEOTIDE SEQUENCE</scope>
    <source>
        <strain evidence="1">HKST-UBA17</strain>
    </source>
</reference>
<gene>
    <name evidence="1" type="ORF">KC685_03645</name>
</gene>
<proteinExistence type="predicted"/>
<dbReference type="AlphaFoldDB" id="A0A955I357"/>
<dbReference type="EMBL" id="JAGQLN010000013">
    <property type="protein sequence ID" value="MCA9376986.1"/>
    <property type="molecule type" value="Genomic_DNA"/>
</dbReference>
<organism evidence="1 2">
    <name type="scientific">Candidatus Dojkabacteria bacterium</name>
    <dbReference type="NCBI Taxonomy" id="2099670"/>
    <lineage>
        <taxon>Bacteria</taxon>
        <taxon>Candidatus Dojkabacteria</taxon>
    </lineage>
</organism>
<comment type="caution">
    <text evidence="1">The sequence shown here is derived from an EMBL/GenBank/DDBJ whole genome shotgun (WGS) entry which is preliminary data.</text>
</comment>